<evidence type="ECO:0000256" key="1">
    <source>
        <dbReference type="SAM" id="Phobius"/>
    </source>
</evidence>
<keyword evidence="1" id="KW-0812">Transmembrane</keyword>
<proteinExistence type="predicted"/>
<dbReference type="RefSeq" id="XP_018002896.1">
    <property type="nucleotide sequence ID" value="XM_018141824.1"/>
</dbReference>
<feature type="transmembrane region" description="Helical" evidence="1">
    <location>
        <begin position="81"/>
        <end position="107"/>
    </location>
</feature>
<organism evidence="2 3">
    <name type="scientific">Cyphellophora attinorum</name>
    <dbReference type="NCBI Taxonomy" id="1664694"/>
    <lineage>
        <taxon>Eukaryota</taxon>
        <taxon>Fungi</taxon>
        <taxon>Dikarya</taxon>
        <taxon>Ascomycota</taxon>
        <taxon>Pezizomycotina</taxon>
        <taxon>Eurotiomycetes</taxon>
        <taxon>Chaetothyriomycetidae</taxon>
        <taxon>Chaetothyriales</taxon>
        <taxon>Cyphellophoraceae</taxon>
        <taxon>Cyphellophora</taxon>
    </lineage>
</organism>
<comment type="caution">
    <text evidence="2">The sequence shown here is derived from an EMBL/GenBank/DDBJ whole genome shotgun (WGS) entry which is preliminary data.</text>
</comment>
<sequence length="685" mass="74900">MLFGHQPSKGMHVSSVVSYQGSVCDEDGIKTSSHRYEVVRRHKGTILLRYWIHVIAVLATTGISALNFFEIFLIDDDDRDIVIVLNAFQFVARLHEAMLLGSLILVLMDTVRSKLVSVEGVSLGHLLSPFTFTNFDFLGSGQFWRCLQFKSGTLTLSLLLVFAIPFANVAGPLSAITIVPRLGWSNSANAAIFPQFFNASSSNFWPAELNTADLPAKCTGPRAGLEPGCPGMGLNQTLYNMDYDNTPGALCLNTGFDTSCNISMSSTLAANAITRLLSIDFNRNALSAYGTAPNNNMHRNIARKFENGISFREQNLEGLKFIEADKTQLIDMHYSTEAGFLKPAVATSCQELNGSSAMQLIGADQAALNWSTPTVTWLADIDGGLSRNFLFSYRIDTPGLSLREACRDDDCFRAPTSLYQSDPQPKNIFAPGKSGSVSLRIKKDWLDDITLPDAPTMAEAIIRLLNNWGVPFSGSADFVTDSITSRIAPTNHSVAVAVILTATITESLAQLPADVGQSLYNGNCSDTTPGFAFPPEICTQSPSHWINARKLDVALQDTSSMITFSVRRRGYGWFTSDSSLVYVALGVLLSHALATAIYLVCILVVKKAITTRWSSAAELIILAIDSFRAPELIGSTVKVEDSQVWRKKVTLREVDDGGRLSLIVGDPRLYPERVGEVPRVKKKYQ</sequence>
<dbReference type="AlphaFoldDB" id="A0A0N1HE31"/>
<protein>
    <submittedName>
        <fullName evidence="2">Uncharacterized protein</fullName>
    </submittedName>
</protein>
<name>A0A0N1HE31_9EURO</name>
<dbReference type="Proteomes" id="UP000038010">
    <property type="component" value="Unassembled WGS sequence"/>
</dbReference>
<keyword evidence="1" id="KW-0472">Membrane</keyword>
<feature type="transmembrane region" description="Helical" evidence="1">
    <location>
        <begin position="580"/>
        <end position="605"/>
    </location>
</feature>
<feature type="transmembrane region" description="Helical" evidence="1">
    <location>
        <begin position="50"/>
        <end position="69"/>
    </location>
</feature>
<evidence type="ECO:0000313" key="3">
    <source>
        <dbReference type="Proteomes" id="UP000038010"/>
    </source>
</evidence>
<evidence type="ECO:0000313" key="2">
    <source>
        <dbReference type="EMBL" id="KPI42933.1"/>
    </source>
</evidence>
<dbReference type="OrthoDB" id="5342924at2759"/>
<dbReference type="EMBL" id="LFJN01000006">
    <property type="protein sequence ID" value="KPI42933.1"/>
    <property type="molecule type" value="Genomic_DNA"/>
</dbReference>
<dbReference type="VEuPathDB" id="FungiDB:AB675_1899"/>
<feature type="transmembrane region" description="Helical" evidence="1">
    <location>
        <begin position="154"/>
        <end position="179"/>
    </location>
</feature>
<gene>
    <name evidence="2" type="ORF">AB675_1899</name>
</gene>
<keyword evidence="3" id="KW-1185">Reference proteome</keyword>
<keyword evidence="1" id="KW-1133">Transmembrane helix</keyword>
<accession>A0A0N1HE31</accession>
<reference evidence="2 3" key="1">
    <citation type="submission" date="2015-06" db="EMBL/GenBank/DDBJ databases">
        <title>Draft genome of the ant-associated black yeast Phialophora attae CBS 131958.</title>
        <authorList>
            <person name="Moreno L.F."/>
            <person name="Stielow B.J."/>
            <person name="de Hoog S."/>
            <person name="Vicente V.A."/>
            <person name="Weiss V.A."/>
            <person name="de Vries M."/>
            <person name="Cruz L.M."/>
            <person name="Souza E.M."/>
        </authorList>
    </citation>
    <scope>NUCLEOTIDE SEQUENCE [LARGE SCALE GENOMIC DNA]</scope>
    <source>
        <strain evidence="2 3">CBS 131958</strain>
    </source>
</reference>
<dbReference type="GeneID" id="28733704"/>